<evidence type="ECO:0000313" key="2">
    <source>
        <dbReference type="EMBL" id="KAL2785947.1"/>
    </source>
</evidence>
<keyword evidence="1" id="KW-0732">Signal</keyword>
<protein>
    <recommendedName>
        <fullName evidence="4">Secreted protein</fullName>
    </recommendedName>
</protein>
<organism evidence="2 3">
    <name type="scientific">Aspergillus keveii</name>
    <dbReference type="NCBI Taxonomy" id="714993"/>
    <lineage>
        <taxon>Eukaryota</taxon>
        <taxon>Fungi</taxon>
        <taxon>Dikarya</taxon>
        <taxon>Ascomycota</taxon>
        <taxon>Pezizomycotina</taxon>
        <taxon>Eurotiomycetes</taxon>
        <taxon>Eurotiomycetidae</taxon>
        <taxon>Eurotiales</taxon>
        <taxon>Aspergillaceae</taxon>
        <taxon>Aspergillus</taxon>
        <taxon>Aspergillus subgen. Nidulantes</taxon>
    </lineage>
</organism>
<gene>
    <name evidence="2" type="ORF">BJX66DRAFT_43305</name>
</gene>
<name>A0ABR4FRQ5_9EURO</name>
<keyword evidence="3" id="KW-1185">Reference proteome</keyword>
<evidence type="ECO:0008006" key="4">
    <source>
        <dbReference type="Google" id="ProtNLM"/>
    </source>
</evidence>
<reference evidence="2 3" key="1">
    <citation type="submission" date="2024-07" db="EMBL/GenBank/DDBJ databases">
        <title>Section-level genome sequencing and comparative genomics of Aspergillus sections Usti and Cavernicolus.</title>
        <authorList>
            <consortium name="Lawrence Berkeley National Laboratory"/>
            <person name="Nybo J.L."/>
            <person name="Vesth T.C."/>
            <person name="Theobald S."/>
            <person name="Frisvad J.C."/>
            <person name="Larsen T.O."/>
            <person name="Kjaerboelling I."/>
            <person name="Rothschild-Mancinelli K."/>
            <person name="Lyhne E.K."/>
            <person name="Kogle M.E."/>
            <person name="Barry K."/>
            <person name="Clum A."/>
            <person name="Na H."/>
            <person name="Ledsgaard L."/>
            <person name="Lin J."/>
            <person name="Lipzen A."/>
            <person name="Kuo A."/>
            <person name="Riley R."/>
            <person name="Mondo S."/>
            <person name="Labutti K."/>
            <person name="Haridas S."/>
            <person name="Pangalinan J."/>
            <person name="Salamov A.A."/>
            <person name="Simmons B.A."/>
            <person name="Magnuson J.K."/>
            <person name="Chen J."/>
            <person name="Drula E."/>
            <person name="Henrissat B."/>
            <person name="Wiebenga A."/>
            <person name="Lubbers R.J."/>
            <person name="Gomes A.C."/>
            <person name="Makela M.R."/>
            <person name="Stajich J."/>
            <person name="Grigoriev I.V."/>
            <person name="Mortensen U.H."/>
            <person name="De Vries R.P."/>
            <person name="Baker S.E."/>
            <person name="Andersen M.R."/>
        </authorList>
    </citation>
    <scope>NUCLEOTIDE SEQUENCE [LARGE SCALE GENOMIC DNA]</scope>
    <source>
        <strain evidence="2 3">CBS 209.92</strain>
    </source>
</reference>
<comment type="caution">
    <text evidence="2">The sequence shown here is derived from an EMBL/GenBank/DDBJ whole genome shotgun (WGS) entry which is preliminary data.</text>
</comment>
<dbReference type="Proteomes" id="UP001610563">
    <property type="component" value="Unassembled WGS sequence"/>
</dbReference>
<evidence type="ECO:0000313" key="3">
    <source>
        <dbReference type="Proteomes" id="UP001610563"/>
    </source>
</evidence>
<feature type="chain" id="PRO_5046421372" description="Secreted protein" evidence="1">
    <location>
        <begin position="24"/>
        <end position="122"/>
    </location>
</feature>
<accession>A0ABR4FRQ5</accession>
<feature type="signal peptide" evidence="1">
    <location>
        <begin position="1"/>
        <end position="23"/>
    </location>
</feature>
<dbReference type="EMBL" id="JBFTWV010000129">
    <property type="protein sequence ID" value="KAL2785947.1"/>
    <property type="molecule type" value="Genomic_DNA"/>
</dbReference>
<evidence type="ECO:0000256" key="1">
    <source>
        <dbReference type="SAM" id="SignalP"/>
    </source>
</evidence>
<proteinExistence type="predicted"/>
<sequence>MHSLPSWPLATWLLRAGIGILQSLPVAKLGPENSACTSCLLIFATISVGPWHEFWCHTCLHKMGIISLVGRKRRRLEATIKMLKLATNTHRHQPCRRLRRSSAWARRIWTLELSLQCLWNLI</sequence>